<reference evidence="3 4" key="1">
    <citation type="submission" date="2016-12" db="EMBL/GenBank/DDBJ databases">
        <title>Study of bacterial adaptation to deep sea.</title>
        <authorList>
            <person name="Song J."/>
            <person name="Yoshizawa S."/>
            <person name="Kogure K."/>
        </authorList>
    </citation>
    <scope>NUCLEOTIDE SEQUENCE [LARGE SCALE GENOMIC DNA]</scope>
    <source>
        <strain evidence="3 4">SAORIC-165</strain>
    </source>
</reference>
<feature type="signal peptide" evidence="1">
    <location>
        <begin position="1"/>
        <end position="21"/>
    </location>
</feature>
<accession>A0A2S7U3Y7</accession>
<name>A0A2S7U3Y7_9BACT</name>
<evidence type="ECO:0000256" key="1">
    <source>
        <dbReference type="SAM" id="SignalP"/>
    </source>
</evidence>
<feature type="domain" description="Anaphase-promoting complex subunit 5" evidence="2">
    <location>
        <begin position="218"/>
        <end position="279"/>
    </location>
</feature>
<dbReference type="AlphaFoldDB" id="A0A2S7U3Y7"/>
<dbReference type="OrthoDB" id="178271at2"/>
<evidence type="ECO:0000313" key="3">
    <source>
        <dbReference type="EMBL" id="PQJ29290.1"/>
    </source>
</evidence>
<feature type="domain" description="Anaphase-promoting complex subunit 5" evidence="2">
    <location>
        <begin position="136"/>
        <end position="158"/>
    </location>
</feature>
<dbReference type="Pfam" id="PF12862">
    <property type="entry name" value="ANAPC5"/>
    <property type="match status" value="2"/>
</dbReference>
<dbReference type="InterPro" id="IPR011990">
    <property type="entry name" value="TPR-like_helical_dom_sf"/>
</dbReference>
<dbReference type="EMBL" id="MQWA01000001">
    <property type="protein sequence ID" value="PQJ29290.1"/>
    <property type="molecule type" value="Genomic_DNA"/>
</dbReference>
<dbReference type="Proteomes" id="UP000239907">
    <property type="component" value="Unassembled WGS sequence"/>
</dbReference>
<gene>
    <name evidence="3" type="ORF">BSZ32_12835</name>
</gene>
<dbReference type="Gene3D" id="1.25.40.10">
    <property type="entry name" value="Tetratricopeptide repeat domain"/>
    <property type="match status" value="3"/>
</dbReference>
<keyword evidence="4" id="KW-1185">Reference proteome</keyword>
<comment type="caution">
    <text evidence="3">The sequence shown here is derived from an EMBL/GenBank/DDBJ whole genome shotgun (WGS) entry which is preliminary data.</text>
</comment>
<dbReference type="PANTHER" id="PTHR12558:SF13">
    <property type="entry name" value="CELL DIVISION CYCLE PROTEIN 27 HOMOLOG"/>
    <property type="match status" value="1"/>
</dbReference>
<feature type="chain" id="PRO_5015450278" description="Anaphase-promoting complex subunit 5 domain-containing protein" evidence="1">
    <location>
        <begin position="22"/>
        <end position="869"/>
    </location>
</feature>
<dbReference type="PANTHER" id="PTHR12558">
    <property type="entry name" value="CELL DIVISION CYCLE 16,23,27"/>
    <property type="match status" value="1"/>
</dbReference>
<evidence type="ECO:0000259" key="2">
    <source>
        <dbReference type="Pfam" id="PF12862"/>
    </source>
</evidence>
<protein>
    <recommendedName>
        <fullName evidence="2">Anaphase-promoting complex subunit 5 domain-containing protein</fullName>
    </recommendedName>
</protein>
<organism evidence="3 4">
    <name type="scientific">Rubritalea profundi</name>
    <dbReference type="NCBI Taxonomy" id="1658618"/>
    <lineage>
        <taxon>Bacteria</taxon>
        <taxon>Pseudomonadati</taxon>
        <taxon>Verrucomicrobiota</taxon>
        <taxon>Verrucomicrobiia</taxon>
        <taxon>Verrucomicrobiales</taxon>
        <taxon>Rubritaleaceae</taxon>
        <taxon>Rubritalea</taxon>
    </lineage>
</organism>
<dbReference type="SUPFAM" id="SSF48452">
    <property type="entry name" value="TPR-like"/>
    <property type="match status" value="2"/>
</dbReference>
<keyword evidence="1" id="KW-0732">Signal</keyword>
<dbReference type="InterPro" id="IPR026000">
    <property type="entry name" value="Apc5_dom"/>
</dbReference>
<evidence type="ECO:0000313" key="4">
    <source>
        <dbReference type="Proteomes" id="UP000239907"/>
    </source>
</evidence>
<dbReference type="Pfam" id="PF13432">
    <property type="entry name" value="TPR_16"/>
    <property type="match status" value="1"/>
</dbReference>
<proteinExistence type="predicted"/>
<sequence>MLMRIAALFLATLILTPLASAAPTAPAAITGMEAITPYQQGVQALSDHLPDLAVTRFEEAYKIPKLTTEQNREILYRLSEAQVRANQPEKALDTLNHKFFNDHPEKEFWLAQALAAQGKYIEAIEHFKKLDPKSDYTNEATLSLASLQLDLGFRDEAIVNYLKSTQSKDEVTKLKATTTLAEIYLESGDLKKAKVTIESIPSGSKTGILKTVLDAQFALTSKDYPAAIEKFSTFFNGEQKLHPRLYQIALIGLADARHAAGQTQEAVLGLIDFISTHQDSPILLPAFERLSAWATVPMLITDPFYIQLRKWAEREQESAPDFGINFGSDFIVSPLPPAMALNTTNPYLRAIAHYYYAIHTAQLDIAGSLTKAQFELSAFRITYPQHALFGASIFESSKIQLKHKKRLGALYTLQSLADLARVNEITLAPEAQSQAGFIAGILSVEQDNYSDALKAFELAARSNNTHLARAAKINLGLSALRSADLAAFDAQQRKITNKELATELSIERALWLAHQKHPEAREALNSFLLKNPKNPRAVDARIALASICATQPPLDSLLSKALIDSVDSSNLSEAQFTDYTRTSYLLAELQQDWPAAIEALDTYFKKFPSNVSTSEFKMRKGLALYRNGEHNKSRQLLGKIALENPESPLTSFCHYYAGMAARLEGTPQALKESVDLFENVLKIKGALVLEARIQQARVLLDINRTEEAKISLNTVYKTASTSAQQREIGILLATALHTQGAEDPGQYTKAIAIYDQLLTHKKLPLAWNNQIHYMKGQTLESMQKDKLALDSYYQVVNKENIDPNAPEIQQEWKWFYQCGFKAIALLEKNKKYRAAVAIAKKVASYGGPESESYLKRARALEMQHMIWEE</sequence>